<dbReference type="Proteomes" id="UP001597145">
    <property type="component" value="Unassembled WGS sequence"/>
</dbReference>
<keyword evidence="8" id="KW-0472">Membrane</keyword>
<keyword evidence="4" id="KW-0812">Transmembrane</keyword>
<evidence type="ECO:0000313" key="11">
    <source>
        <dbReference type="Proteomes" id="UP001597145"/>
    </source>
</evidence>
<gene>
    <name evidence="10" type="ORF">ACFSCY_20755</name>
</gene>
<dbReference type="InterPro" id="IPR050482">
    <property type="entry name" value="Sensor_HK_TwoCompSys"/>
</dbReference>
<keyword evidence="3" id="KW-0808">Transferase</keyword>
<evidence type="ECO:0000256" key="6">
    <source>
        <dbReference type="ARBA" id="ARBA00022989"/>
    </source>
</evidence>
<dbReference type="Gene3D" id="3.30.565.10">
    <property type="entry name" value="Histidine kinase-like ATPase, C-terminal domain"/>
    <property type="match status" value="1"/>
</dbReference>
<name>A0ABW4FNU0_9PSEU</name>
<dbReference type="PANTHER" id="PTHR24421:SF37">
    <property type="entry name" value="SENSOR HISTIDINE KINASE NARS"/>
    <property type="match status" value="1"/>
</dbReference>
<dbReference type="GO" id="GO:0016301">
    <property type="term" value="F:kinase activity"/>
    <property type="evidence" value="ECO:0007669"/>
    <property type="project" value="UniProtKB-KW"/>
</dbReference>
<keyword evidence="7" id="KW-0902">Two-component regulatory system</keyword>
<evidence type="ECO:0000313" key="10">
    <source>
        <dbReference type="EMBL" id="MFD1531868.1"/>
    </source>
</evidence>
<reference evidence="11" key="1">
    <citation type="journal article" date="2019" name="Int. J. Syst. Evol. Microbiol.">
        <title>The Global Catalogue of Microorganisms (GCM) 10K type strain sequencing project: providing services to taxonomists for standard genome sequencing and annotation.</title>
        <authorList>
            <consortium name="The Broad Institute Genomics Platform"/>
            <consortium name="The Broad Institute Genome Sequencing Center for Infectious Disease"/>
            <person name="Wu L."/>
            <person name="Ma J."/>
        </authorList>
    </citation>
    <scope>NUCLEOTIDE SEQUENCE [LARGE SCALE GENOMIC DNA]</scope>
    <source>
        <strain evidence="11">JCM 12165</strain>
    </source>
</reference>
<keyword evidence="5 10" id="KW-0418">Kinase</keyword>
<feature type="domain" description="Histidine kinase/HSP90-like ATPase" evidence="9">
    <location>
        <begin position="204"/>
        <end position="298"/>
    </location>
</feature>
<evidence type="ECO:0000256" key="1">
    <source>
        <dbReference type="ARBA" id="ARBA00004651"/>
    </source>
</evidence>
<evidence type="ECO:0000256" key="7">
    <source>
        <dbReference type="ARBA" id="ARBA00023012"/>
    </source>
</evidence>
<dbReference type="Pfam" id="PF02518">
    <property type="entry name" value="HATPase_c"/>
    <property type="match status" value="1"/>
</dbReference>
<dbReference type="InterPro" id="IPR003594">
    <property type="entry name" value="HATPase_dom"/>
</dbReference>
<keyword evidence="11" id="KW-1185">Reference proteome</keyword>
<evidence type="ECO:0000256" key="2">
    <source>
        <dbReference type="ARBA" id="ARBA00022475"/>
    </source>
</evidence>
<dbReference type="SUPFAM" id="SSF55874">
    <property type="entry name" value="ATPase domain of HSP90 chaperone/DNA topoisomerase II/histidine kinase"/>
    <property type="match status" value="1"/>
</dbReference>
<evidence type="ECO:0000256" key="3">
    <source>
        <dbReference type="ARBA" id="ARBA00022679"/>
    </source>
</evidence>
<evidence type="ECO:0000259" key="9">
    <source>
        <dbReference type="SMART" id="SM00387"/>
    </source>
</evidence>
<dbReference type="Gene3D" id="1.20.5.1930">
    <property type="match status" value="1"/>
</dbReference>
<dbReference type="InterPro" id="IPR036890">
    <property type="entry name" value="HATPase_C_sf"/>
</dbReference>
<dbReference type="EMBL" id="JBHUCP010000016">
    <property type="protein sequence ID" value="MFD1531868.1"/>
    <property type="molecule type" value="Genomic_DNA"/>
</dbReference>
<proteinExistence type="predicted"/>
<comment type="caution">
    <text evidence="10">The sequence shown here is derived from an EMBL/GenBank/DDBJ whole genome shotgun (WGS) entry which is preliminary data.</text>
</comment>
<dbReference type="SMART" id="SM00387">
    <property type="entry name" value="HATPase_c"/>
    <property type="match status" value="1"/>
</dbReference>
<protein>
    <submittedName>
        <fullName evidence="10">Sensor histidine kinase</fullName>
    </submittedName>
</protein>
<dbReference type="InterPro" id="IPR011712">
    <property type="entry name" value="Sig_transdc_His_kin_sub3_dim/P"/>
</dbReference>
<organism evidence="10 11">
    <name type="scientific">Pseudonocardia aurantiaca</name>
    <dbReference type="NCBI Taxonomy" id="75290"/>
    <lineage>
        <taxon>Bacteria</taxon>
        <taxon>Bacillati</taxon>
        <taxon>Actinomycetota</taxon>
        <taxon>Actinomycetes</taxon>
        <taxon>Pseudonocardiales</taxon>
        <taxon>Pseudonocardiaceae</taxon>
        <taxon>Pseudonocardia</taxon>
    </lineage>
</organism>
<dbReference type="RefSeq" id="WP_343974314.1">
    <property type="nucleotide sequence ID" value="NZ_BAAAJG010000007.1"/>
</dbReference>
<evidence type="ECO:0000256" key="8">
    <source>
        <dbReference type="ARBA" id="ARBA00023136"/>
    </source>
</evidence>
<accession>A0ABW4FNU0</accession>
<sequence>MIERVADRLDEHLRHIVHRELLNAWLGRLAGALVGCSTTVRTAGGVPGGLLFATLMAELVDAVGDHPDRARVLAGGAAALHRALQHDGEPSVEGWRVGVDDRRELAREVHDWVGSGIGLALLQLDLFAVAASRGEPTAASRVSAARRTLEELQRSTRRLVSDLQDRSWVTGLEVEIREFVARANVLGASTTVVVRGDEETLSPRVRDEVFVVVREALRNAYTHACAEHVTAVVDIGPDVVRASVDDDGVGLGGGTPSTGRGGGLAVMRERAEALGGTLAVTATRPRGTRVDLYVELARSACERVR</sequence>
<dbReference type="PANTHER" id="PTHR24421">
    <property type="entry name" value="NITRATE/NITRITE SENSOR PROTEIN NARX-RELATED"/>
    <property type="match status" value="1"/>
</dbReference>
<comment type="subcellular location">
    <subcellularLocation>
        <location evidence="1">Cell membrane</location>
        <topology evidence="1">Multi-pass membrane protein</topology>
    </subcellularLocation>
</comment>
<evidence type="ECO:0000256" key="5">
    <source>
        <dbReference type="ARBA" id="ARBA00022777"/>
    </source>
</evidence>
<evidence type="ECO:0000256" key="4">
    <source>
        <dbReference type="ARBA" id="ARBA00022692"/>
    </source>
</evidence>
<dbReference type="Pfam" id="PF07730">
    <property type="entry name" value="HisKA_3"/>
    <property type="match status" value="1"/>
</dbReference>
<keyword evidence="2" id="KW-1003">Cell membrane</keyword>
<keyword evidence="6" id="KW-1133">Transmembrane helix</keyword>